<name>A0A2H3KT12_9CHLR</name>
<evidence type="ECO:0000256" key="2">
    <source>
        <dbReference type="ARBA" id="ARBA00022475"/>
    </source>
</evidence>
<organism evidence="15 16">
    <name type="scientific">Candidatus Chloroploca asiatica</name>
    <dbReference type="NCBI Taxonomy" id="1506545"/>
    <lineage>
        <taxon>Bacteria</taxon>
        <taxon>Bacillati</taxon>
        <taxon>Chloroflexota</taxon>
        <taxon>Chloroflexia</taxon>
        <taxon>Chloroflexales</taxon>
        <taxon>Chloroflexineae</taxon>
        <taxon>Oscillochloridaceae</taxon>
        <taxon>Candidatus Chloroploca</taxon>
    </lineage>
</organism>
<keyword evidence="3" id="KW-0444">Lipid biosynthesis</keyword>
<keyword evidence="16" id="KW-1185">Reference proteome</keyword>
<evidence type="ECO:0000256" key="5">
    <source>
        <dbReference type="ARBA" id="ARBA00022692"/>
    </source>
</evidence>
<dbReference type="GO" id="GO:0032049">
    <property type="term" value="P:cardiolipin biosynthetic process"/>
    <property type="evidence" value="ECO:0007669"/>
    <property type="project" value="UniProtKB-UniRule"/>
</dbReference>
<dbReference type="SUPFAM" id="SSF56024">
    <property type="entry name" value="Phospholipase D/nuclease"/>
    <property type="match status" value="2"/>
</dbReference>
<evidence type="ECO:0000313" key="15">
    <source>
        <dbReference type="EMBL" id="PDV98416.1"/>
    </source>
</evidence>
<keyword evidence="8" id="KW-0443">Lipid metabolism</keyword>
<evidence type="ECO:0000313" key="16">
    <source>
        <dbReference type="Proteomes" id="UP000220922"/>
    </source>
</evidence>
<sequence length="489" mass="55699">MIAEWLSLLPLVGAILHWILLIGALFTVPVNRKPSSATAWLMLIALFPFAGLVLFLLIGSPKLPYERRLRQLTMDELVAKVISEAREHPVFGPLLNPHVPARYLPFAKLNAHLGGMSAFAGNDVVIIDDYDEIIRRLAEDIDTAERCVHIQFYILNYDEATEVVFRALERAHQRGVQVRIMLDDFGSNRYPTSKQTDAYLKAAGFGYERILPIRLRKGQWSRPDLRNHRKIAVIDGKLGYTGSLNLIRRDYFRKDDLYYDEVVVRVTGPIVGQLDAVFITDWYSETDTLLTRDELYQGEEAIVATGTMLCQVLPSGSGHDDENNLKLFTAMIHGAQHKLTIVNPYFVPDDSLMLALTSAAQRGVDVTMINSEAPDQFMVYYAQHSFYDELLRCGVKIALYKKPILLHSKFMTIDDDIAMVGSSNFDMRSFQLNLEVSMICYDRKVVADLRAIEAKYLERSIMLNRDAWAIRPLYRRLFENIARLTAALQ</sequence>
<evidence type="ECO:0000259" key="14">
    <source>
        <dbReference type="PROSITE" id="PS50035"/>
    </source>
</evidence>
<dbReference type="InterPro" id="IPR022924">
    <property type="entry name" value="Cardiolipin_synthase"/>
</dbReference>
<keyword evidence="7 13" id="KW-1133">Transmembrane helix</keyword>
<dbReference type="Pfam" id="PF13396">
    <property type="entry name" value="PLDc_N"/>
    <property type="match status" value="1"/>
</dbReference>
<dbReference type="Proteomes" id="UP000220922">
    <property type="component" value="Unassembled WGS sequence"/>
</dbReference>
<proteinExistence type="predicted"/>
<evidence type="ECO:0000256" key="4">
    <source>
        <dbReference type="ARBA" id="ARBA00022679"/>
    </source>
</evidence>
<keyword evidence="5 13" id="KW-0812">Transmembrane</keyword>
<dbReference type="GO" id="GO:0005886">
    <property type="term" value="C:plasma membrane"/>
    <property type="evidence" value="ECO:0007669"/>
    <property type="project" value="UniProtKB-SubCell"/>
</dbReference>
<dbReference type="PROSITE" id="PS50035">
    <property type="entry name" value="PLD"/>
    <property type="match status" value="2"/>
</dbReference>
<keyword evidence="9 13" id="KW-0472">Membrane</keyword>
<dbReference type="SMART" id="SM00155">
    <property type="entry name" value="PLDc"/>
    <property type="match status" value="2"/>
</dbReference>
<dbReference type="Pfam" id="PF13091">
    <property type="entry name" value="PLDc_2"/>
    <property type="match status" value="2"/>
</dbReference>
<dbReference type="NCBIfam" id="TIGR04265">
    <property type="entry name" value="bac_cardiolipin"/>
    <property type="match status" value="1"/>
</dbReference>
<protein>
    <recommendedName>
        <fullName evidence="12">Cardiolipin synthase</fullName>
        <ecNumber evidence="12">2.7.8.-</ecNumber>
    </recommendedName>
</protein>
<keyword evidence="4" id="KW-0808">Transferase</keyword>
<dbReference type="EC" id="2.7.8.-" evidence="12"/>
<dbReference type="RefSeq" id="WP_097653523.1">
    <property type="nucleotide sequence ID" value="NZ_LYXE01000101.1"/>
</dbReference>
<feature type="transmembrane region" description="Helical" evidence="13">
    <location>
        <begin position="6"/>
        <end position="28"/>
    </location>
</feature>
<evidence type="ECO:0000256" key="6">
    <source>
        <dbReference type="ARBA" id="ARBA00022737"/>
    </source>
</evidence>
<evidence type="ECO:0000256" key="10">
    <source>
        <dbReference type="ARBA" id="ARBA00023209"/>
    </source>
</evidence>
<keyword evidence="6" id="KW-0677">Repeat</keyword>
<dbReference type="AlphaFoldDB" id="A0A2H3KT12"/>
<evidence type="ECO:0000256" key="9">
    <source>
        <dbReference type="ARBA" id="ARBA00023136"/>
    </source>
</evidence>
<reference evidence="15 16" key="1">
    <citation type="submission" date="2016-05" db="EMBL/GenBank/DDBJ databases">
        <authorList>
            <person name="Lavstsen T."/>
            <person name="Jespersen J.S."/>
        </authorList>
    </citation>
    <scope>NUCLEOTIDE SEQUENCE [LARGE SCALE GENOMIC DNA]</scope>
    <source>
        <strain evidence="15 16">B7-9</strain>
    </source>
</reference>
<dbReference type="OrthoDB" id="9762009at2"/>
<feature type="domain" description="PLD phosphodiesterase" evidence="14">
    <location>
        <begin position="402"/>
        <end position="429"/>
    </location>
</feature>
<dbReference type="CDD" id="cd09158">
    <property type="entry name" value="PLDc_EcCLS_like_2"/>
    <property type="match status" value="1"/>
</dbReference>
<dbReference type="InterPro" id="IPR027379">
    <property type="entry name" value="CLS_N"/>
</dbReference>
<evidence type="ECO:0000256" key="3">
    <source>
        <dbReference type="ARBA" id="ARBA00022516"/>
    </source>
</evidence>
<dbReference type="GO" id="GO:0008808">
    <property type="term" value="F:cardiolipin synthase activity"/>
    <property type="evidence" value="ECO:0007669"/>
    <property type="project" value="UniProtKB-UniRule"/>
</dbReference>
<feature type="domain" description="PLD phosphodiesterase" evidence="14">
    <location>
        <begin position="223"/>
        <end position="250"/>
    </location>
</feature>
<evidence type="ECO:0000256" key="7">
    <source>
        <dbReference type="ARBA" id="ARBA00022989"/>
    </source>
</evidence>
<keyword evidence="10" id="KW-0594">Phospholipid biosynthesis</keyword>
<keyword evidence="2" id="KW-1003">Cell membrane</keyword>
<evidence type="ECO:0000256" key="11">
    <source>
        <dbReference type="ARBA" id="ARBA00023264"/>
    </source>
</evidence>
<evidence type="ECO:0000256" key="13">
    <source>
        <dbReference type="SAM" id="Phobius"/>
    </source>
</evidence>
<evidence type="ECO:0000256" key="1">
    <source>
        <dbReference type="ARBA" id="ARBA00004651"/>
    </source>
</evidence>
<gene>
    <name evidence="15" type="ORF">A9Q02_15410</name>
</gene>
<feature type="transmembrane region" description="Helical" evidence="13">
    <location>
        <begin position="40"/>
        <end position="59"/>
    </location>
</feature>
<dbReference type="PANTHER" id="PTHR21248">
    <property type="entry name" value="CARDIOLIPIN SYNTHASE"/>
    <property type="match status" value="1"/>
</dbReference>
<dbReference type="PANTHER" id="PTHR21248:SF22">
    <property type="entry name" value="PHOSPHOLIPASE D"/>
    <property type="match status" value="1"/>
</dbReference>
<comment type="caution">
    <text evidence="15">The sequence shown here is derived from an EMBL/GenBank/DDBJ whole genome shotgun (WGS) entry which is preliminary data.</text>
</comment>
<dbReference type="EMBL" id="LYXE01000101">
    <property type="protein sequence ID" value="PDV98416.1"/>
    <property type="molecule type" value="Genomic_DNA"/>
</dbReference>
<evidence type="ECO:0000256" key="8">
    <source>
        <dbReference type="ARBA" id="ARBA00023098"/>
    </source>
</evidence>
<keyword evidence="11" id="KW-1208">Phospholipid metabolism</keyword>
<accession>A0A2H3KT12</accession>
<dbReference type="Gene3D" id="3.30.870.10">
    <property type="entry name" value="Endonuclease Chain A"/>
    <property type="match status" value="2"/>
</dbReference>
<comment type="subcellular location">
    <subcellularLocation>
        <location evidence="1">Cell membrane</location>
        <topology evidence="1">Multi-pass membrane protein</topology>
    </subcellularLocation>
</comment>
<dbReference type="InterPro" id="IPR025202">
    <property type="entry name" value="PLD-like_dom"/>
</dbReference>
<evidence type="ECO:0000256" key="12">
    <source>
        <dbReference type="NCBIfam" id="TIGR04265"/>
    </source>
</evidence>
<dbReference type="InterPro" id="IPR001736">
    <property type="entry name" value="PLipase_D/transphosphatidylase"/>
</dbReference>